<dbReference type="CDD" id="cd07332">
    <property type="entry name" value="M48C_Oma1_like"/>
    <property type="match status" value="1"/>
</dbReference>
<comment type="cofactor">
    <cofactor evidence="6">
        <name>Zn(2+)</name>
        <dbReference type="ChEBI" id="CHEBI:29105"/>
    </cofactor>
    <text evidence="6">Binds 1 zinc ion per subunit.</text>
</comment>
<sequence length="272" mass="29437">MKYQPGLPEHNDNISHEHPLKDFVRILLGLSLAVLALVWALGFAVDAVVDEMSPEAEARLTRLMAPKLPDVQSGDPASRAREAWLQSLVDGMRACAGIREPVTVRLAQANEANAVVLPGGNVIVYAGLFEHVRSENGMSFVLAHELSHLINRDHLRGLGRSLVIIAAATVLTGDGSWTTGVLAPAQHLGQAHYSRGRESSADARALRILQCRYGHVGGATEFFESLREEDDEAPAIAHYLASHPSMGSRIEALQAAIREAGLRAGEVRPMQR</sequence>
<evidence type="ECO:0000256" key="6">
    <source>
        <dbReference type="RuleBase" id="RU003983"/>
    </source>
</evidence>
<reference evidence="9" key="1">
    <citation type="submission" date="2021-11" db="EMBL/GenBank/DDBJ databases">
        <title>The complete genome of Massilia sp sp. G4R7.</title>
        <authorList>
            <person name="Liu L."/>
            <person name="Yue J."/>
            <person name="Yuan J."/>
            <person name="Yang F."/>
            <person name="Li L."/>
        </authorList>
    </citation>
    <scope>NUCLEOTIDE SEQUENCE</scope>
    <source>
        <strain evidence="9">G4R7</strain>
    </source>
</reference>
<protein>
    <submittedName>
        <fullName evidence="9">M48 family metallopeptidase</fullName>
    </submittedName>
</protein>
<feature type="domain" description="Peptidase M48" evidence="8">
    <location>
        <begin position="80"/>
        <end position="255"/>
    </location>
</feature>
<evidence type="ECO:0000259" key="8">
    <source>
        <dbReference type="Pfam" id="PF01435"/>
    </source>
</evidence>
<organism evidence="9 10">
    <name type="scientific">Massilia phyllostachyos</name>
    <dbReference type="NCBI Taxonomy" id="2898585"/>
    <lineage>
        <taxon>Bacteria</taxon>
        <taxon>Pseudomonadati</taxon>
        <taxon>Pseudomonadota</taxon>
        <taxon>Betaproteobacteria</taxon>
        <taxon>Burkholderiales</taxon>
        <taxon>Oxalobacteraceae</taxon>
        <taxon>Telluria group</taxon>
        <taxon>Massilia</taxon>
    </lineage>
</organism>
<evidence type="ECO:0000256" key="1">
    <source>
        <dbReference type="ARBA" id="ARBA00022670"/>
    </source>
</evidence>
<keyword evidence="7" id="KW-0472">Membrane</keyword>
<keyword evidence="2" id="KW-0479">Metal-binding</keyword>
<name>A0ABS8Q8X8_9BURK</name>
<dbReference type="InterPro" id="IPR001915">
    <property type="entry name" value="Peptidase_M48"/>
</dbReference>
<evidence type="ECO:0000256" key="3">
    <source>
        <dbReference type="ARBA" id="ARBA00022801"/>
    </source>
</evidence>
<keyword evidence="3 6" id="KW-0378">Hydrolase</keyword>
<evidence type="ECO:0000256" key="7">
    <source>
        <dbReference type="SAM" id="Phobius"/>
    </source>
</evidence>
<keyword evidence="5 6" id="KW-0482">Metalloprotease</keyword>
<evidence type="ECO:0000256" key="2">
    <source>
        <dbReference type="ARBA" id="ARBA00022723"/>
    </source>
</evidence>
<keyword evidence="7" id="KW-0812">Transmembrane</keyword>
<dbReference type="PANTHER" id="PTHR22726">
    <property type="entry name" value="METALLOENDOPEPTIDASE OMA1"/>
    <property type="match status" value="1"/>
</dbReference>
<evidence type="ECO:0000256" key="5">
    <source>
        <dbReference type="ARBA" id="ARBA00023049"/>
    </source>
</evidence>
<keyword evidence="4 6" id="KW-0862">Zinc</keyword>
<dbReference type="Proteomes" id="UP001179361">
    <property type="component" value="Unassembled WGS sequence"/>
</dbReference>
<gene>
    <name evidence="9" type="ORF">LQ564_17195</name>
</gene>
<feature type="transmembrane region" description="Helical" evidence="7">
    <location>
        <begin position="26"/>
        <end position="49"/>
    </location>
</feature>
<dbReference type="PANTHER" id="PTHR22726:SF1">
    <property type="entry name" value="METALLOENDOPEPTIDASE OMA1, MITOCHONDRIAL"/>
    <property type="match status" value="1"/>
</dbReference>
<dbReference type="RefSeq" id="WP_231059334.1">
    <property type="nucleotide sequence ID" value="NZ_JAJNOC010000005.1"/>
</dbReference>
<dbReference type="InterPro" id="IPR051156">
    <property type="entry name" value="Mito/Outer_Membr_Metalloprot"/>
</dbReference>
<dbReference type="Gene3D" id="3.30.2010.10">
    <property type="entry name" value="Metalloproteases ('zincins'), catalytic domain"/>
    <property type="match status" value="1"/>
</dbReference>
<evidence type="ECO:0000313" key="10">
    <source>
        <dbReference type="Proteomes" id="UP001179361"/>
    </source>
</evidence>
<keyword evidence="7" id="KW-1133">Transmembrane helix</keyword>
<evidence type="ECO:0000313" key="9">
    <source>
        <dbReference type="EMBL" id="MCD2518049.1"/>
    </source>
</evidence>
<keyword evidence="1 6" id="KW-0645">Protease</keyword>
<evidence type="ECO:0000256" key="4">
    <source>
        <dbReference type="ARBA" id="ARBA00022833"/>
    </source>
</evidence>
<proteinExistence type="inferred from homology"/>
<comment type="similarity">
    <text evidence="6">Belongs to the peptidase M48 family.</text>
</comment>
<dbReference type="EMBL" id="JAJNOC010000005">
    <property type="protein sequence ID" value="MCD2518049.1"/>
    <property type="molecule type" value="Genomic_DNA"/>
</dbReference>
<dbReference type="Pfam" id="PF01435">
    <property type="entry name" value="Peptidase_M48"/>
    <property type="match status" value="1"/>
</dbReference>
<keyword evidence="10" id="KW-1185">Reference proteome</keyword>
<accession>A0ABS8Q8X8</accession>
<comment type="caution">
    <text evidence="9">The sequence shown here is derived from an EMBL/GenBank/DDBJ whole genome shotgun (WGS) entry which is preliminary data.</text>
</comment>